<dbReference type="GeneID" id="4813810"/>
<evidence type="ECO:0000256" key="2">
    <source>
        <dbReference type="ARBA" id="ARBA00022729"/>
    </source>
</evidence>
<dbReference type="Gene3D" id="2.170.140.10">
    <property type="entry name" value="Chitin binding domain"/>
    <property type="match status" value="3"/>
</dbReference>
<evidence type="ECO:0000256" key="4">
    <source>
        <dbReference type="ARBA" id="ARBA00023157"/>
    </source>
</evidence>
<feature type="chain" id="PRO_5044634428" evidence="7">
    <location>
        <begin position="26"/>
        <end position="375"/>
    </location>
</feature>
<evidence type="ECO:0000256" key="6">
    <source>
        <dbReference type="SAM" id="MobiDB-lite"/>
    </source>
</evidence>
<gene>
    <name evidence="10" type="primary">LOC4813810</name>
    <name evidence="11" type="synonym">LOC117185410</name>
</gene>
<evidence type="ECO:0000313" key="11">
    <source>
        <dbReference type="RefSeq" id="XP_033241554.1"/>
    </source>
</evidence>
<dbReference type="KEGG" id="dpo:4813810"/>
<keyword evidence="4" id="KW-1015">Disulfide bond</keyword>
<feature type="region of interest" description="Disordered" evidence="6">
    <location>
        <begin position="348"/>
        <end position="375"/>
    </location>
</feature>
<organism evidence="10">
    <name type="scientific">Drosophila pseudoobscura pseudoobscura</name>
    <name type="common">Fruit fly</name>
    <dbReference type="NCBI Taxonomy" id="46245"/>
    <lineage>
        <taxon>Eukaryota</taxon>
        <taxon>Metazoa</taxon>
        <taxon>Ecdysozoa</taxon>
        <taxon>Arthropoda</taxon>
        <taxon>Hexapoda</taxon>
        <taxon>Insecta</taxon>
        <taxon>Pterygota</taxon>
        <taxon>Neoptera</taxon>
        <taxon>Endopterygota</taxon>
        <taxon>Diptera</taxon>
        <taxon>Brachycera</taxon>
        <taxon>Muscomorpha</taxon>
        <taxon>Ephydroidea</taxon>
        <taxon>Drosophilidae</taxon>
        <taxon>Drosophila</taxon>
        <taxon>Sophophora</taxon>
    </lineage>
</organism>
<keyword evidence="2 7" id="KW-0732">Signal</keyword>
<feature type="domain" description="Chitin-binding type-2" evidence="8">
    <location>
        <begin position="147"/>
        <end position="204"/>
    </location>
</feature>
<feature type="domain" description="Chitin-binding type-2" evidence="8">
    <location>
        <begin position="30"/>
        <end position="87"/>
    </location>
</feature>
<name>A0A6I8UCQ1_DROPS</name>
<feature type="domain" description="Chitin-binding type-2" evidence="8">
    <location>
        <begin position="88"/>
        <end position="142"/>
    </location>
</feature>
<evidence type="ECO:0000313" key="9">
    <source>
        <dbReference type="Proteomes" id="UP000001819"/>
    </source>
</evidence>
<dbReference type="GO" id="GO:0005576">
    <property type="term" value="C:extracellular region"/>
    <property type="evidence" value="ECO:0007669"/>
    <property type="project" value="InterPro"/>
</dbReference>
<dbReference type="SUPFAM" id="SSF57625">
    <property type="entry name" value="Invertebrate chitin-binding proteins"/>
    <property type="match status" value="4"/>
</dbReference>
<evidence type="ECO:0000256" key="1">
    <source>
        <dbReference type="ARBA" id="ARBA00022669"/>
    </source>
</evidence>
<dbReference type="RefSeq" id="XP_001353304.3">
    <property type="nucleotide sequence ID" value="XM_001353268.4"/>
</dbReference>
<dbReference type="InterPro" id="IPR051940">
    <property type="entry name" value="Chitin_bind-dev_reg"/>
</dbReference>
<reference evidence="10" key="1">
    <citation type="submission" date="2022-04" db="UniProtKB">
        <authorList>
            <consortium name="RefSeq"/>
        </authorList>
    </citation>
    <scope>IDENTIFICATION</scope>
    <source>
        <strain evidence="10 11">MV-25-SWS-2005</strain>
        <strain evidence="10">MV2-25</strain>
        <tissue evidence="10 11">Whole body</tissue>
    </source>
</reference>
<keyword evidence="3" id="KW-0677">Repeat</keyword>
<dbReference type="Pfam" id="PF01607">
    <property type="entry name" value="CBM_14"/>
    <property type="match status" value="4"/>
</dbReference>
<dbReference type="RefSeq" id="XP_033241554.1">
    <property type="nucleotide sequence ID" value="XM_033385663.1"/>
</dbReference>
<dbReference type="InterPro" id="IPR036508">
    <property type="entry name" value="Chitin-bd_dom_sf"/>
</dbReference>
<dbReference type="Proteomes" id="UP000001819">
    <property type="component" value="Chromosome X"/>
</dbReference>
<keyword evidence="9" id="KW-1185">Reference proteome</keyword>
<dbReference type="PROSITE" id="PS50940">
    <property type="entry name" value="CHIT_BIND_II"/>
    <property type="match status" value="5"/>
</dbReference>
<evidence type="ECO:0000259" key="8">
    <source>
        <dbReference type="PROSITE" id="PS50940"/>
    </source>
</evidence>
<evidence type="ECO:0000256" key="5">
    <source>
        <dbReference type="ARBA" id="ARBA00023180"/>
    </source>
</evidence>
<feature type="compositionally biased region" description="Low complexity" evidence="6">
    <location>
        <begin position="364"/>
        <end position="375"/>
    </location>
</feature>
<feature type="domain" description="Chitin-binding type-2" evidence="8">
    <location>
        <begin position="274"/>
        <end position="337"/>
    </location>
</feature>
<dbReference type="GO" id="GO:0008061">
    <property type="term" value="F:chitin binding"/>
    <property type="evidence" value="ECO:0007669"/>
    <property type="project" value="UniProtKB-KW"/>
</dbReference>
<dbReference type="PANTHER" id="PTHR23301:SF106">
    <property type="entry name" value="CHITIN-BINDING TYPE-2 DOMAIN-CONTAINING PROTEIN-RELATED"/>
    <property type="match status" value="1"/>
</dbReference>
<dbReference type="AlphaFoldDB" id="A0A6I8UCQ1"/>
<dbReference type="KEGG" id="dpo:117185410"/>
<accession>Q2M0X1</accession>
<keyword evidence="1" id="KW-0147">Chitin-binding</keyword>
<feature type="domain" description="Chitin-binding type-2" evidence="8">
    <location>
        <begin position="213"/>
        <end position="272"/>
    </location>
</feature>
<evidence type="ECO:0000256" key="3">
    <source>
        <dbReference type="ARBA" id="ARBA00022737"/>
    </source>
</evidence>
<proteinExistence type="predicted"/>
<keyword evidence="5" id="KW-0325">Glycoprotein</keyword>
<protein>
    <submittedName>
        <fullName evidence="10 11">Peritrophin-48</fullName>
    </submittedName>
</protein>
<feature type="signal peptide" evidence="7">
    <location>
        <begin position="1"/>
        <end position="25"/>
    </location>
</feature>
<dbReference type="SMART" id="SM00494">
    <property type="entry name" value="ChtBD2"/>
    <property type="match status" value="5"/>
</dbReference>
<dbReference type="InterPro" id="IPR002557">
    <property type="entry name" value="Chitin-bd_dom"/>
</dbReference>
<dbReference type="PANTHER" id="PTHR23301">
    <property type="entry name" value="CHITIN BINDING PERITROPHIN-A"/>
    <property type="match status" value="1"/>
</dbReference>
<sequence>MPHTSNMNAGIFVILGLALVPLGSASFDPSVICTLVVNGTKINDPRACNAWIECVDGKPVAGTCGADLFYDRESEECVASDSIKCVSSDPCASVLNGFTADPYSCSSYYYCLNGKGTKGTCPTGMNYSAGTEDCIRNFPCQVKMDPDNYCNILPDGVFIKDTTNCNGWQMCWDGQVLNGTCPGTFYFSAGSARCDYPQNVECDFTVAPDIDEMGVCAHAGDFVSDNISCNGYYYCHELEDGQMALEHAVCSDGRFFLAVDGGACVPRYKAPCAYDRCVGLGNTTIQLASESDDGCRGFSLCQDGASIGAGTCPGEEYFDEVTQRCTTQVISYPACQLSAAASTKVVSQTAMNDDTDGTSPSPSPSASASASTEAS</sequence>
<evidence type="ECO:0000256" key="7">
    <source>
        <dbReference type="SAM" id="SignalP"/>
    </source>
</evidence>
<evidence type="ECO:0000313" key="10">
    <source>
        <dbReference type="RefSeq" id="XP_001353304.3"/>
    </source>
</evidence>
<accession>A0A6I8UCQ1</accession>